<dbReference type="InterPro" id="IPR011611">
    <property type="entry name" value="PfkB_dom"/>
</dbReference>
<reference evidence="4 5" key="1">
    <citation type="submission" date="2014-09" db="EMBL/GenBank/DDBJ databases">
        <authorList>
            <person name="Hornung B.V."/>
        </authorList>
    </citation>
    <scope>NUCLEOTIDE SEQUENCE [LARGE SCALE GENOMIC DNA]</scope>
    <source>
        <strain evidence="4 5">FRIFI</strain>
    </source>
</reference>
<dbReference type="PANTHER" id="PTHR10584">
    <property type="entry name" value="SUGAR KINASE"/>
    <property type="match status" value="1"/>
</dbReference>
<dbReference type="InterPro" id="IPR036390">
    <property type="entry name" value="WH_DNA-bd_sf"/>
</dbReference>
<dbReference type="Pfam" id="PF13412">
    <property type="entry name" value="HTH_24"/>
    <property type="match status" value="1"/>
</dbReference>
<dbReference type="SUPFAM" id="SSF46785">
    <property type="entry name" value="Winged helix' DNA-binding domain"/>
    <property type="match status" value="1"/>
</dbReference>
<evidence type="ECO:0000313" key="4">
    <source>
        <dbReference type="EMBL" id="CEI74240.1"/>
    </source>
</evidence>
<proteinExistence type="predicted"/>
<dbReference type="InterPro" id="IPR011991">
    <property type="entry name" value="ArsR-like_HTH"/>
</dbReference>
<keyword evidence="5" id="KW-1185">Reference proteome</keyword>
<dbReference type="InterPro" id="IPR029056">
    <property type="entry name" value="Ribokinase-like"/>
</dbReference>
<gene>
    <name evidence="4" type="ORF">FRIFI_2723</name>
</gene>
<dbReference type="InterPro" id="IPR002173">
    <property type="entry name" value="Carboh/pur_kinase_PfkB_CS"/>
</dbReference>
<dbReference type="AlphaFoldDB" id="A0A2P2BV68"/>
<dbReference type="PROSITE" id="PS50956">
    <property type="entry name" value="HTH_ASNC_2"/>
    <property type="match status" value="1"/>
</dbReference>
<dbReference type="RefSeq" id="WP_166506124.1">
    <property type="nucleotide sequence ID" value="NZ_JAKNTL010000002.1"/>
</dbReference>
<protein>
    <submittedName>
        <fullName evidence="4">Pseudouridine kinase</fullName>
    </submittedName>
</protein>
<dbReference type="Gene3D" id="3.40.1190.20">
    <property type="match status" value="1"/>
</dbReference>
<dbReference type="PANTHER" id="PTHR10584:SF166">
    <property type="entry name" value="RIBOKINASE"/>
    <property type="match status" value="1"/>
</dbReference>
<evidence type="ECO:0000313" key="5">
    <source>
        <dbReference type="Proteomes" id="UP000245695"/>
    </source>
</evidence>
<keyword evidence="2 4" id="KW-0418">Kinase</keyword>
<dbReference type="Proteomes" id="UP000245695">
    <property type="component" value="Chromosome 1"/>
</dbReference>
<dbReference type="GO" id="GO:0006355">
    <property type="term" value="P:regulation of DNA-templated transcription"/>
    <property type="evidence" value="ECO:0007669"/>
    <property type="project" value="InterPro"/>
</dbReference>
<dbReference type="GO" id="GO:0016301">
    <property type="term" value="F:kinase activity"/>
    <property type="evidence" value="ECO:0007669"/>
    <property type="project" value="UniProtKB-KW"/>
</dbReference>
<dbReference type="KEGG" id="rhom:FRIFI_2723"/>
<dbReference type="Pfam" id="PF00294">
    <property type="entry name" value="PfkB"/>
    <property type="match status" value="1"/>
</dbReference>
<keyword evidence="1" id="KW-0808">Transferase</keyword>
<dbReference type="CDD" id="cd01941">
    <property type="entry name" value="YeiC_kinase_like"/>
    <property type="match status" value="1"/>
</dbReference>
<dbReference type="SMART" id="SM00419">
    <property type="entry name" value="HTH_CRP"/>
    <property type="match status" value="1"/>
</dbReference>
<dbReference type="CDD" id="cd00090">
    <property type="entry name" value="HTH_ARSR"/>
    <property type="match status" value="1"/>
</dbReference>
<accession>A0A2P2BV68</accession>
<dbReference type="PROSITE" id="PS00583">
    <property type="entry name" value="PFKB_KINASES_1"/>
    <property type="match status" value="1"/>
</dbReference>
<feature type="domain" description="HTH asnC-type" evidence="3">
    <location>
        <begin position="1"/>
        <end position="67"/>
    </location>
</feature>
<evidence type="ECO:0000256" key="1">
    <source>
        <dbReference type="ARBA" id="ARBA00022679"/>
    </source>
</evidence>
<dbReference type="InterPro" id="IPR012318">
    <property type="entry name" value="HTH_CRP"/>
</dbReference>
<dbReference type="InterPro" id="IPR036388">
    <property type="entry name" value="WH-like_DNA-bd_sf"/>
</dbReference>
<dbReference type="SUPFAM" id="SSF53613">
    <property type="entry name" value="Ribokinase-like"/>
    <property type="match status" value="1"/>
</dbReference>
<dbReference type="InterPro" id="IPR000485">
    <property type="entry name" value="AsnC-type_HTH_dom"/>
</dbReference>
<evidence type="ECO:0000259" key="3">
    <source>
        <dbReference type="PROSITE" id="PS50956"/>
    </source>
</evidence>
<evidence type="ECO:0000256" key="2">
    <source>
        <dbReference type="ARBA" id="ARBA00022777"/>
    </source>
</evidence>
<sequence length="364" mass="39995">MTDREKEILDILKENPMISQQELADRLSITRSSTAVHITNLMKKGYIRGKGYILNKSNYVTVIGGSNMDIQGSTNSPLVMFDSNPGKVDISLGGVGRNIAENMCRLGVDTKLISAIGNDLYGNKILSECKGLGIDVEDCFVSNEMPTSIYVSILNDSNDMQVAISHMDILEKIDTSYINSKHQFINESLAIVIDTNLSKEAIEYITSKYSHIPIFVDTVSTAKCMKIKDIIGRFHTVKLNKLEAEALSGIEINNLKDLELCSKILLDQGVNKVFITLGKDGVFSAAKENSIKLDGVKVDIVNATGAGDAFTASLVYCHMNDFDLEYTTKFSVASSIIALSHKNTINPNMSVDNVEKILKEMILC</sequence>
<organism evidence="4 5">
    <name type="scientific">Romboutsia hominis</name>
    <dbReference type="NCBI Taxonomy" id="1507512"/>
    <lineage>
        <taxon>Bacteria</taxon>
        <taxon>Bacillati</taxon>
        <taxon>Bacillota</taxon>
        <taxon>Clostridia</taxon>
        <taxon>Peptostreptococcales</taxon>
        <taxon>Peptostreptococcaceae</taxon>
        <taxon>Romboutsia</taxon>
    </lineage>
</organism>
<name>A0A2P2BV68_9FIRM</name>
<dbReference type="EMBL" id="LN650648">
    <property type="protein sequence ID" value="CEI74240.1"/>
    <property type="molecule type" value="Genomic_DNA"/>
</dbReference>
<dbReference type="GO" id="GO:0043565">
    <property type="term" value="F:sequence-specific DNA binding"/>
    <property type="evidence" value="ECO:0007669"/>
    <property type="project" value="InterPro"/>
</dbReference>
<dbReference type="Gene3D" id="1.10.10.10">
    <property type="entry name" value="Winged helix-like DNA-binding domain superfamily/Winged helix DNA-binding domain"/>
    <property type="match status" value="1"/>
</dbReference>